<reference evidence="4" key="1">
    <citation type="submission" date="2022-01" db="EMBL/GenBank/DDBJ databases">
        <authorList>
            <person name="King R."/>
        </authorList>
    </citation>
    <scope>NUCLEOTIDE SEQUENCE</scope>
</reference>
<dbReference type="GO" id="GO:0019901">
    <property type="term" value="F:protein kinase binding"/>
    <property type="evidence" value="ECO:0007669"/>
    <property type="project" value="InterPro"/>
</dbReference>
<dbReference type="Gene3D" id="1.10.472.10">
    <property type="entry name" value="Cyclin-like"/>
    <property type="match status" value="1"/>
</dbReference>
<protein>
    <recommendedName>
        <fullName evidence="2">Protein CNPPD1</fullName>
    </recommendedName>
</protein>
<feature type="transmembrane region" description="Helical" evidence="3">
    <location>
        <begin position="211"/>
        <end position="237"/>
    </location>
</feature>
<dbReference type="PANTHER" id="PTHR15615:SF108">
    <property type="entry name" value="PROTEIN CNPPD1"/>
    <property type="match status" value="1"/>
</dbReference>
<dbReference type="OrthoDB" id="244495at2759"/>
<evidence type="ECO:0000256" key="3">
    <source>
        <dbReference type="SAM" id="Phobius"/>
    </source>
</evidence>
<dbReference type="GO" id="GO:0016538">
    <property type="term" value="F:cyclin-dependent protein serine/threonine kinase regulator activity"/>
    <property type="evidence" value="ECO:0007669"/>
    <property type="project" value="TreeGrafter"/>
</dbReference>
<dbReference type="SUPFAM" id="SSF47954">
    <property type="entry name" value="Cyclin-like"/>
    <property type="match status" value="1"/>
</dbReference>
<dbReference type="Pfam" id="PF08613">
    <property type="entry name" value="Cyclin"/>
    <property type="match status" value="1"/>
</dbReference>
<dbReference type="GO" id="GO:0005634">
    <property type="term" value="C:nucleus"/>
    <property type="evidence" value="ECO:0007669"/>
    <property type="project" value="TreeGrafter"/>
</dbReference>
<evidence type="ECO:0000313" key="5">
    <source>
        <dbReference type="Proteomes" id="UP001152799"/>
    </source>
</evidence>
<dbReference type="AlphaFoldDB" id="A0A9N9MVD3"/>
<accession>A0A9N9MVD3</accession>
<comment type="similarity">
    <text evidence="1">Belongs to the CNPPD1 family.</text>
</comment>
<sequence length="422" mass="48316">MSKIYKQPPHCKGIEDHQKYLSRITKTLYYGKLPKNEMLSLPVTELAVEIFSEAQRGKSLNRLQLNTAARISRNACVSPCSLVLAMLYFERLKKCNVDYLERTMPADLFLVSLMVSSKFLFDDGEMDEVFIDEWAASSGMTCKQLRQLEKDFLNAIDWNVYANEITFWKKLNEMEIQLAIKEGKARGHFTYTELQTLGDVLARDLHSIVQCVVAVSIILAATYTAALFTIVGSVALVSTIPGTSLYQSRIVSCEIPPTTKNVAIEENDVIVPSPSNQSKVNVSKYHSLNALKVLKASILLASIKTDNQNYSETAATVRLETNNSMCQYVSWDWWNIPIMNWLTETSDYIKSFEIPAIENYLYFIENAATNEKIVYLEDHIHKATKTRIQDQMERSWHMEWTDTIKHSLTYFNILPHLHNIKH</sequence>
<dbReference type="GO" id="GO:0000307">
    <property type="term" value="C:cyclin-dependent protein kinase holoenzyme complex"/>
    <property type="evidence" value="ECO:0007669"/>
    <property type="project" value="TreeGrafter"/>
</dbReference>
<evidence type="ECO:0000256" key="1">
    <source>
        <dbReference type="ARBA" id="ARBA00038508"/>
    </source>
</evidence>
<keyword evidence="3" id="KW-0472">Membrane</keyword>
<dbReference type="InterPro" id="IPR036915">
    <property type="entry name" value="Cyclin-like_sf"/>
</dbReference>
<dbReference type="PANTHER" id="PTHR15615">
    <property type="match status" value="1"/>
</dbReference>
<dbReference type="EMBL" id="OU892284">
    <property type="protein sequence ID" value="CAG9772279.1"/>
    <property type="molecule type" value="Genomic_DNA"/>
</dbReference>
<proteinExistence type="inferred from homology"/>
<keyword evidence="5" id="KW-1185">Reference proteome</keyword>
<evidence type="ECO:0000313" key="4">
    <source>
        <dbReference type="EMBL" id="CAG9772279.1"/>
    </source>
</evidence>
<gene>
    <name evidence="4" type="ORF">CEUTPL_LOCUS12697</name>
</gene>
<name>A0A9N9MVD3_9CUCU</name>
<evidence type="ECO:0000256" key="2">
    <source>
        <dbReference type="ARBA" id="ARBA00040808"/>
    </source>
</evidence>
<keyword evidence="3" id="KW-0812">Transmembrane</keyword>
<dbReference type="CDD" id="cd20557">
    <property type="entry name" value="CYCLIN_ScPCL1-like"/>
    <property type="match status" value="1"/>
</dbReference>
<dbReference type="Proteomes" id="UP001152799">
    <property type="component" value="Chromosome 8"/>
</dbReference>
<keyword evidence="3" id="KW-1133">Transmembrane helix</keyword>
<organism evidence="4 5">
    <name type="scientific">Ceutorhynchus assimilis</name>
    <name type="common">cabbage seed weevil</name>
    <dbReference type="NCBI Taxonomy" id="467358"/>
    <lineage>
        <taxon>Eukaryota</taxon>
        <taxon>Metazoa</taxon>
        <taxon>Ecdysozoa</taxon>
        <taxon>Arthropoda</taxon>
        <taxon>Hexapoda</taxon>
        <taxon>Insecta</taxon>
        <taxon>Pterygota</taxon>
        <taxon>Neoptera</taxon>
        <taxon>Endopterygota</taxon>
        <taxon>Coleoptera</taxon>
        <taxon>Polyphaga</taxon>
        <taxon>Cucujiformia</taxon>
        <taxon>Curculionidae</taxon>
        <taxon>Ceutorhynchinae</taxon>
        <taxon>Ceutorhynchus</taxon>
    </lineage>
</organism>
<dbReference type="InterPro" id="IPR013922">
    <property type="entry name" value="Cyclin_PHO80-like"/>
</dbReference>